<feature type="compositionally biased region" description="Basic and acidic residues" evidence="1">
    <location>
        <begin position="31"/>
        <end position="44"/>
    </location>
</feature>
<sequence length="501" mass="57102">MAFLNAESMFYAHQMKKYQQETHTRHQKLNKTVEKKTENSKKNENVQTSTETTNINDNDSSSRKNSNLLLDKIRELLSKGNSSHKTGDYSNGQENEDNKFQFNPLILVASFLAFLSSIFNKKKDHLDERHVPAIPFQRHMSFNQKVAYILSQDENLKYYLHLEQNRFPTFKRTSSQTSCSSSKSSHTIDEKEQMVENESESKAIQQHRLERLEQGFFNYALDRTIHVDQQLKTRTGGKERENSLTQEESTSPRFNHEPSSMFRPPKKDDSKDSIEDNLSELRIKEPEITDSSDSQEGFFTPTRGSPLKAIETENIVDSPVQLNLEEEEALEQARQIIHAVMDDQDELEATEQKRQTTEILSDERDSGKQVPSMSSEDGKTNRKDRVFSDEGNPGSSKASDGQNYIILNGKMIALMKSVEPNERSTSPFEAISLDVSQHQIIPPVDRLRHLQSPPMARSLSNTSSMTSSPFEPISVSEINDDISSTSSSSSFEDVSFFMSEN</sequence>
<feature type="compositionally biased region" description="Polar residues" evidence="1">
    <location>
        <begin position="393"/>
        <end position="402"/>
    </location>
</feature>
<feature type="region of interest" description="Disordered" evidence="1">
    <location>
        <begin position="230"/>
        <end position="305"/>
    </location>
</feature>
<protein>
    <submittedName>
        <fullName evidence="2">Uncharacterized protein</fullName>
    </submittedName>
</protein>
<dbReference type="EnsemblMetazoa" id="CLYHEMT018548.1">
    <property type="protein sequence ID" value="CLYHEMP018548.1"/>
    <property type="gene ID" value="CLYHEMG018548"/>
</dbReference>
<evidence type="ECO:0000313" key="2">
    <source>
        <dbReference type="EnsemblMetazoa" id="CLYHEMP018548.1"/>
    </source>
</evidence>
<accession>A0A7M5X6H1</accession>
<evidence type="ECO:0000256" key="1">
    <source>
        <dbReference type="SAM" id="MobiDB-lite"/>
    </source>
</evidence>
<feature type="compositionally biased region" description="Basic and acidic residues" evidence="1">
    <location>
        <begin position="350"/>
        <end position="367"/>
    </location>
</feature>
<feature type="compositionally biased region" description="Low complexity" evidence="1">
    <location>
        <begin position="173"/>
        <end position="185"/>
    </location>
</feature>
<evidence type="ECO:0000313" key="3">
    <source>
        <dbReference type="Proteomes" id="UP000594262"/>
    </source>
</evidence>
<feature type="region of interest" description="Disordered" evidence="1">
    <location>
        <begin position="452"/>
        <end position="501"/>
    </location>
</feature>
<feature type="compositionally biased region" description="Basic and acidic residues" evidence="1">
    <location>
        <begin position="376"/>
        <end position="388"/>
    </location>
</feature>
<feature type="region of interest" description="Disordered" evidence="1">
    <location>
        <begin position="172"/>
        <end position="198"/>
    </location>
</feature>
<organism evidence="2 3">
    <name type="scientific">Clytia hemisphaerica</name>
    <dbReference type="NCBI Taxonomy" id="252671"/>
    <lineage>
        <taxon>Eukaryota</taxon>
        <taxon>Metazoa</taxon>
        <taxon>Cnidaria</taxon>
        <taxon>Hydrozoa</taxon>
        <taxon>Hydroidolina</taxon>
        <taxon>Leptothecata</taxon>
        <taxon>Obeliida</taxon>
        <taxon>Clytiidae</taxon>
        <taxon>Clytia</taxon>
    </lineage>
</organism>
<name>A0A7M5X6H1_9CNID</name>
<feature type="region of interest" description="Disordered" evidence="1">
    <location>
        <begin position="345"/>
        <end position="402"/>
    </location>
</feature>
<dbReference type="Proteomes" id="UP000594262">
    <property type="component" value="Unplaced"/>
</dbReference>
<keyword evidence="3" id="KW-1185">Reference proteome</keyword>
<feature type="compositionally biased region" description="Low complexity" evidence="1">
    <location>
        <begin position="458"/>
        <end position="468"/>
    </location>
</feature>
<dbReference type="AlphaFoldDB" id="A0A7M5X6H1"/>
<feature type="compositionally biased region" description="Basic and acidic residues" evidence="1">
    <location>
        <begin position="230"/>
        <end position="242"/>
    </location>
</feature>
<feature type="region of interest" description="Disordered" evidence="1">
    <location>
        <begin position="20"/>
        <end position="64"/>
    </location>
</feature>
<feature type="compositionally biased region" description="Low complexity" evidence="1">
    <location>
        <begin position="481"/>
        <end position="501"/>
    </location>
</feature>
<reference evidence="2" key="1">
    <citation type="submission" date="2021-01" db="UniProtKB">
        <authorList>
            <consortium name="EnsemblMetazoa"/>
        </authorList>
    </citation>
    <scope>IDENTIFICATION</scope>
</reference>
<proteinExistence type="predicted"/>
<feature type="compositionally biased region" description="Polar residues" evidence="1">
    <location>
        <begin position="243"/>
        <end position="253"/>
    </location>
</feature>
<feature type="compositionally biased region" description="Basic and acidic residues" evidence="1">
    <location>
        <begin position="265"/>
        <end position="287"/>
    </location>
</feature>